<sequence precursor="true">MRCPLIVTVILFSLLLPSKTLLAQGMGAMMDPFGGGMGGGPFGMGVRPLKVVILLGPDYDFQKPPFINAQEIVRAFGPDENGVLQLGRPTLDTVRVDVSSPIPQSKTRSVAVSHPNDLEGPNLDAFKKRMRLSALRFGINEVEFVPLEPNDREDTARVWLREPYQSEMGLAEQSQTLWSIANSLSMAVEPENPSPAVRLDLFAAPESSGMSQDIDSMEMGGDYGMGMDSGMGMGMTTLESLGQQINTNSKKREALATRMKALVAEIQASPEDNREAMKDQLAEVVRADVMLERSNRELRVEQLEWKLQELKRRLVRQANQTEQTVQERWESLLTTSIPNG</sequence>
<protein>
    <recommendedName>
        <fullName evidence="5">Chromosome partition protein Smc</fullName>
    </recommendedName>
</protein>
<feature type="coiled-coil region" evidence="1">
    <location>
        <begin position="293"/>
        <end position="327"/>
    </location>
</feature>
<evidence type="ECO:0000256" key="2">
    <source>
        <dbReference type="SAM" id="SignalP"/>
    </source>
</evidence>
<dbReference type="Proteomes" id="UP000316213">
    <property type="component" value="Unassembled WGS sequence"/>
</dbReference>
<evidence type="ECO:0000256" key="1">
    <source>
        <dbReference type="SAM" id="Coils"/>
    </source>
</evidence>
<feature type="signal peptide" evidence="2">
    <location>
        <begin position="1"/>
        <end position="23"/>
    </location>
</feature>
<evidence type="ECO:0000313" key="3">
    <source>
        <dbReference type="EMBL" id="TWU03660.1"/>
    </source>
</evidence>
<keyword evidence="4" id="KW-1185">Reference proteome</keyword>
<gene>
    <name evidence="3" type="ORF">Pla100_05890</name>
</gene>
<dbReference type="EMBL" id="SJPM01000001">
    <property type="protein sequence ID" value="TWU03660.1"/>
    <property type="molecule type" value="Genomic_DNA"/>
</dbReference>
<keyword evidence="2" id="KW-0732">Signal</keyword>
<organism evidence="3 4">
    <name type="scientific">Neorhodopirellula pilleata</name>
    <dbReference type="NCBI Taxonomy" id="2714738"/>
    <lineage>
        <taxon>Bacteria</taxon>
        <taxon>Pseudomonadati</taxon>
        <taxon>Planctomycetota</taxon>
        <taxon>Planctomycetia</taxon>
        <taxon>Pirellulales</taxon>
        <taxon>Pirellulaceae</taxon>
        <taxon>Neorhodopirellula</taxon>
    </lineage>
</organism>
<dbReference type="AlphaFoldDB" id="A0A5C6AV89"/>
<keyword evidence="1" id="KW-0175">Coiled coil</keyword>
<evidence type="ECO:0000313" key="4">
    <source>
        <dbReference type="Proteomes" id="UP000316213"/>
    </source>
</evidence>
<reference evidence="3 4" key="1">
    <citation type="submission" date="2019-02" db="EMBL/GenBank/DDBJ databases">
        <title>Deep-cultivation of Planctomycetes and their phenomic and genomic characterization uncovers novel biology.</title>
        <authorList>
            <person name="Wiegand S."/>
            <person name="Jogler M."/>
            <person name="Boedeker C."/>
            <person name="Pinto D."/>
            <person name="Vollmers J."/>
            <person name="Rivas-Marin E."/>
            <person name="Kohn T."/>
            <person name="Peeters S.H."/>
            <person name="Heuer A."/>
            <person name="Rast P."/>
            <person name="Oberbeckmann S."/>
            <person name="Bunk B."/>
            <person name="Jeske O."/>
            <person name="Meyerdierks A."/>
            <person name="Storesund J.E."/>
            <person name="Kallscheuer N."/>
            <person name="Luecker S."/>
            <person name="Lage O.M."/>
            <person name="Pohl T."/>
            <person name="Merkel B.J."/>
            <person name="Hornburger P."/>
            <person name="Mueller R.-W."/>
            <person name="Bruemmer F."/>
            <person name="Labrenz M."/>
            <person name="Spormann A.M."/>
            <person name="Op Den Camp H."/>
            <person name="Overmann J."/>
            <person name="Amann R."/>
            <person name="Jetten M.S.M."/>
            <person name="Mascher T."/>
            <person name="Medema M.H."/>
            <person name="Devos D.P."/>
            <person name="Kaster A.-K."/>
            <person name="Ovreas L."/>
            <person name="Rohde M."/>
            <person name="Galperin M.Y."/>
            <person name="Jogler C."/>
        </authorList>
    </citation>
    <scope>NUCLEOTIDE SEQUENCE [LARGE SCALE GENOMIC DNA]</scope>
    <source>
        <strain evidence="3 4">Pla100</strain>
    </source>
</reference>
<accession>A0A5C6AV89</accession>
<name>A0A5C6AV89_9BACT</name>
<comment type="caution">
    <text evidence="3">The sequence shown here is derived from an EMBL/GenBank/DDBJ whole genome shotgun (WGS) entry which is preliminary data.</text>
</comment>
<evidence type="ECO:0008006" key="5">
    <source>
        <dbReference type="Google" id="ProtNLM"/>
    </source>
</evidence>
<proteinExistence type="predicted"/>
<feature type="chain" id="PRO_5023063589" description="Chromosome partition protein Smc" evidence="2">
    <location>
        <begin position="24"/>
        <end position="340"/>
    </location>
</feature>